<reference evidence="2" key="1">
    <citation type="submission" date="2014-09" db="EMBL/GenBank/DDBJ databases">
        <authorList>
            <person name="Magalhaes I.L.F."/>
            <person name="Oliveira U."/>
            <person name="Santos F.R."/>
            <person name="Vidigal T.H.D.A."/>
            <person name="Brescovit A.D."/>
            <person name="Santos A.J."/>
        </authorList>
    </citation>
    <scope>NUCLEOTIDE SEQUENCE</scope>
    <source>
        <tissue evidence="2">Shoot tissue taken approximately 20 cm above the soil surface</tissue>
    </source>
</reference>
<keyword evidence="1" id="KW-0812">Transmembrane</keyword>
<sequence>MHDEGNDGIARCMTLLMCSWFCISPVKVLFVSGCWWLVRSSLFSC</sequence>
<evidence type="ECO:0000256" key="1">
    <source>
        <dbReference type="SAM" id="Phobius"/>
    </source>
</evidence>
<feature type="transmembrane region" description="Helical" evidence="1">
    <location>
        <begin position="12"/>
        <end position="38"/>
    </location>
</feature>
<reference evidence="2" key="2">
    <citation type="journal article" date="2015" name="Data Brief">
        <title>Shoot transcriptome of the giant reed, Arundo donax.</title>
        <authorList>
            <person name="Barrero R.A."/>
            <person name="Guerrero F.D."/>
            <person name="Moolhuijzen P."/>
            <person name="Goolsby J.A."/>
            <person name="Tidwell J."/>
            <person name="Bellgard S.E."/>
            <person name="Bellgard M.I."/>
        </authorList>
    </citation>
    <scope>NUCLEOTIDE SEQUENCE</scope>
    <source>
        <tissue evidence="2">Shoot tissue taken approximately 20 cm above the soil surface</tissue>
    </source>
</reference>
<proteinExistence type="predicted"/>
<keyword evidence="1" id="KW-1133">Transmembrane helix</keyword>
<protein>
    <submittedName>
        <fullName evidence="2">Uncharacterized protein</fullName>
    </submittedName>
</protein>
<dbReference type="EMBL" id="GBRH01228831">
    <property type="protein sequence ID" value="JAD69064.1"/>
    <property type="molecule type" value="Transcribed_RNA"/>
</dbReference>
<dbReference type="AlphaFoldDB" id="A0A0A9BYG2"/>
<accession>A0A0A9BYG2</accession>
<evidence type="ECO:0000313" key="2">
    <source>
        <dbReference type="EMBL" id="JAD69064.1"/>
    </source>
</evidence>
<keyword evidence="1" id="KW-0472">Membrane</keyword>
<name>A0A0A9BYG2_ARUDO</name>
<organism evidence="2">
    <name type="scientific">Arundo donax</name>
    <name type="common">Giant reed</name>
    <name type="synonym">Donax arundinaceus</name>
    <dbReference type="NCBI Taxonomy" id="35708"/>
    <lineage>
        <taxon>Eukaryota</taxon>
        <taxon>Viridiplantae</taxon>
        <taxon>Streptophyta</taxon>
        <taxon>Embryophyta</taxon>
        <taxon>Tracheophyta</taxon>
        <taxon>Spermatophyta</taxon>
        <taxon>Magnoliopsida</taxon>
        <taxon>Liliopsida</taxon>
        <taxon>Poales</taxon>
        <taxon>Poaceae</taxon>
        <taxon>PACMAD clade</taxon>
        <taxon>Arundinoideae</taxon>
        <taxon>Arundineae</taxon>
        <taxon>Arundo</taxon>
    </lineage>
</organism>